<dbReference type="Proteomes" id="UP000030762">
    <property type="component" value="Unassembled WGS sequence"/>
</dbReference>
<accession>T0SAW9</accession>
<evidence type="ECO:0000256" key="5">
    <source>
        <dbReference type="ARBA" id="ARBA00023242"/>
    </source>
</evidence>
<dbReference type="Pfam" id="PF05158">
    <property type="entry name" value="RNA_pol_Rpc34"/>
    <property type="match status" value="1"/>
</dbReference>
<proteinExistence type="inferred from homology"/>
<dbReference type="FunCoup" id="T0SAW9">
    <property type="interactions" value="319"/>
</dbReference>
<dbReference type="GO" id="GO:0006383">
    <property type="term" value="P:transcription by RNA polymerase III"/>
    <property type="evidence" value="ECO:0007669"/>
    <property type="project" value="UniProtKB-UniRule"/>
</dbReference>
<dbReference type="OMA" id="VGTTKKC"/>
<dbReference type="PANTHER" id="PTHR12780">
    <property type="entry name" value="RNA POLYMERASE III DNA DIRECTED , 39KD SUBUNIT-RELATED"/>
    <property type="match status" value="1"/>
</dbReference>
<dbReference type="GeneID" id="19940948"/>
<evidence type="ECO:0000256" key="1">
    <source>
        <dbReference type="ARBA" id="ARBA00004123"/>
    </source>
</evidence>
<dbReference type="FunFam" id="1.10.10.10:FF:000116">
    <property type="entry name" value="DNA-directed RNA polymerase III subunit RPC6"/>
    <property type="match status" value="1"/>
</dbReference>
<reference evidence="7 8" key="1">
    <citation type="submission" date="2012-04" db="EMBL/GenBank/DDBJ databases">
        <title>The Genome Sequence of Saprolegnia declina VS20.</title>
        <authorList>
            <consortium name="The Broad Institute Genome Sequencing Platform"/>
            <person name="Russ C."/>
            <person name="Nusbaum C."/>
            <person name="Tyler B."/>
            <person name="van West P."/>
            <person name="Dieguez-Uribeondo J."/>
            <person name="de Bruijn I."/>
            <person name="Tripathy S."/>
            <person name="Jiang R."/>
            <person name="Young S.K."/>
            <person name="Zeng Q."/>
            <person name="Gargeya S."/>
            <person name="Fitzgerald M."/>
            <person name="Haas B."/>
            <person name="Abouelleil A."/>
            <person name="Alvarado L."/>
            <person name="Arachchi H.M."/>
            <person name="Berlin A."/>
            <person name="Chapman S.B."/>
            <person name="Goldberg J."/>
            <person name="Griggs A."/>
            <person name="Gujja S."/>
            <person name="Hansen M."/>
            <person name="Howarth C."/>
            <person name="Imamovic A."/>
            <person name="Larimer J."/>
            <person name="McCowen C."/>
            <person name="Montmayeur A."/>
            <person name="Murphy C."/>
            <person name="Neiman D."/>
            <person name="Pearson M."/>
            <person name="Priest M."/>
            <person name="Roberts A."/>
            <person name="Saif S."/>
            <person name="Shea T."/>
            <person name="Sisk P."/>
            <person name="Sykes S."/>
            <person name="Wortman J."/>
            <person name="Nusbaum C."/>
            <person name="Birren B."/>
        </authorList>
    </citation>
    <scope>NUCLEOTIDE SEQUENCE [LARGE SCALE GENOMIC DNA]</scope>
    <source>
        <strain evidence="7 8">VS20</strain>
    </source>
</reference>
<keyword evidence="4 6" id="KW-0804">Transcription</keyword>
<dbReference type="InterPro" id="IPR036388">
    <property type="entry name" value="WH-like_DNA-bd_sf"/>
</dbReference>
<protein>
    <recommendedName>
        <fullName evidence="6">DNA-directed RNA polymerase III subunit RPC6</fullName>
        <shortName evidence="6">RNA polymerase III subunit C6</shortName>
    </recommendedName>
</protein>
<dbReference type="VEuPathDB" id="FungiDB:SDRG_00221"/>
<dbReference type="EMBL" id="JH767132">
    <property type="protein sequence ID" value="EQC42488.1"/>
    <property type="molecule type" value="Genomic_DNA"/>
</dbReference>
<dbReference type="RefSeq" id="XP_008603911.1">
    <property type="nucleotide sequence ID" value="XM_008605689.1"/>
</dbReference>
<name>T0SAW9_SAPDV</name>
<evidence type="ECO:0000256" key="4">
    <source>
        <dbReference type="ARBA" id="ARBA00023163"/>
    </source>
</evidence>
<dbReference type="GO" id="GO:0005737">
    <property type="term" value="C:cytoplasm"/>
    <property type="evidence" value="ECO:0007669"/>
    <property type="project" value="UniProtKB-ARBA"/>
</dbReference>
<organism evidence="7 8">
    <name type="scientific">Saprolegnia diclina (strain VS20)</name>
    <dbReference type="NCBI Taxonomy" id="1156394"/>
    <lineage>
        <taxon>Eukaryota</taxon>
        <taxon>Sar</taxon>
        <taxon>Stramenopiles</taxon>
        <taxon>Oomycota</taxon>
        <taxon>Saprolegniomycetes</taxon>
        <taxon>Saprolegniales</taxon>
        <taxon>Saprolegniaceae</taxon>
        <taxon>Saprolegnia</taxon>
    </lineage>
</organism>
<dbReference type="OrthoDB" id="613763at2759"/>
<comment type="subcellular location">
    <subcellularLocation>
        <location evidence="1 6">Nucleus</location>
    </subcellularLocation>
</comment>
<dbReference type="GO" id="GO:0005666">
    <property type="term" value="C:RNA polymerase III complex"/>
    <property type="evidence" value="ECO:0007669"/>
    <property type="project" value="UniProtKB-UniRule"/>
</dbReference>
<dbReference type="InterPro" id="IPR007832">
    <property type="entry name" value="RNA_pol_Rpc34"/>
</dbReference>
<dbReference type="GO" id="GO:0005654">
    <property type="term" value="C:nucleoplasm"/>
    <property type="evidence" value="ECO:0007669"/>
    <property type="project" value="UniProtKB-ARBA"/>
</dbReference>
<dbReference type="eggNOG" id="KOG3233">
    <property type="taxonomic scope" value="Eukaryota"/>
</dbReference>
<dbReference type="InterPro" id="IPR036390">
    <property type="entry name" value="WH_DNA-bd_sf"/>
</dbReference>
<dbReference type="AlphaFoldDB" id="T0SAW9"/>
<dbReference type="PIRSF" id="PIRSF028763">
    <property type="entry name" value="RNA_pol_Rpc34"/>
    <property type="match status" value="1"/>
</dbReference>
<dbReference type="SUPFAM" id="SSF46785">
    <property type="entry name" value="Winged helix' DNA-binding domain"/>
    <property type="match status" value="1"/>
</dbReference>
<evidence type="ECO:0000256" key="2">
    <source>
        <dbReference type="ARBA" id="ARBA00011038"/>
    </source>
</evidence>
<evidence type="ECO:0000256" key="6">
    <source>
        <dbReference type="PIRNR" id="PIRNR028763"/>
    </source>
</evidence>
<keyword evidence="5 6" id="KW-0539">Nucleus</keyword>
<comment type="similarity">
    <text evidence="2 6">Belongs to the eukaryotic RPC34/RPC39 RNA polymerase subunit family.</text>
</comment>
<keyword evidence="8" id="KW-1185">Reference proteome</keyword>
<dbReference type="InParanoid" id="T0SAW9"/>
<evidence type="ECO:0000256" key="3">
    <source>
        <dbReference type="ARBA" id="ARBA00022478"/>
    </source>
</evidence>
<gene>
    <name evidence="7" type="ORF">SDRG_00221</name>
</gene>
<evidence type="ECO:0000313" key="8">
    <source>
        <dbReference type="Proteomes" id="UP000030762"/>
    </source>
</evidence>
<dbReference type="STRING" id="1156394.T0SAW9"/>
<dbReference type="Gene3D" id="1.10.10.10">
    <property type="entry name" value="Winged helix-like DNA-binding domain superfamily/Winged helix DNA-binding domain"/>
    <property type="match status" value="1"/>
</dbReference>
<keyword evidence="3 6" id="KW-0240">DNA-directed RNA polymerase</keyword>
<comment type="function">
    <text evidence="6">DNA-dependent RNA polymerase catalyzes the transcription of DNA into RNA using the four ribonucleoside triphosphates as substrates. Specific peripheric component of RNA polymerase III which synthesizes small RNAs, such as 5S rRNA and tRNAs.</text>
</comment>
<dbReference type="InterPro" id="IPR016049">
    <property type="entry name" value="RNA_pol_Rpc34-like"/>
</dbReference>
<evidence type="ECO:0000313" key="7">
    <source>
        <dbReference type="EMBL" id="EQC42488.1"/>
    </source>
</evidence>
<sequence>MATELLDFDNALGSMNHEKAFLDLLASSTEPVGDDVVRKSFGDQYAKLPVCINRLMGESRIKILMQGSNVLYQLVTKEESERMQGLSGEHRAVLHEIEKSGNKGVWTRDIKMQTNLPEMTIRKIIRTLESRHLVKAVKSISQKNKKLYMLYDLVPSRDITGGPWYNEQEFDHDFIDTLSNFVCQFIRAKGVVTLQQITDKVHESGIAKVSLGPDEMMSIVNTLIYDERIEEVRTARLANGEMRDVSYKICRDVSVFDGLSEAPCGVCPVFEQCADGNIVSPATCVYLTKWMNVADDLF</sequence>